<organism evidence="1 2">
    <name type="scientific">Trichothecium roseum</name>
    <dbReference type="NCBI Taxonomy" id="47278"/>
    <lineage>
        <taxon>Eukaryota</taxon>
        <taxon>Fungi</taxon>
        <taxon>Dikarya</taxon>
        <taxon>Ascomycota</taxon>
        <taxon>Pezizomycotina</taxon>
        <taxon>Sordariomycetes</taxon>
        <taxon>Hypocreomycetidae</taxon>
        <taxon>Hypocreales</taxon>
        <taxon>Hypocreales incertae sedis</taxon>
        <taxon>Trichothecium</taxon>
    </lineage>
</organism>
<gene>
    <name evidence="1" type="ORF">N3K66_004130</name>
</gene>
<evidence type="ECO:0000313" key="2">
    <source>
        <dbReference type="Proteomes" id="UP001163324"/>
    </source>
</evidence>
<reference evidence="1" key="1">
    <citation type="submission" date="2022-10" db="EMBL/GenBank/DDBJ databases">
        <title>Complete Genome of Trichothecium roseum strain YXFP-22015, a Plant Pathogen Isolated from Citrus.</title>
        <authorList>
            <person name="Wang Y."/>
            <person name="Zhu L."/>
        </authorList>
    </citation>
    <scope>NUCLEOTIDE SEQUENCE</scope>
    <source>
        <strain evidence="1">YXFP-22015</strain>
    </source>
</reference>
<sequence length="335" mass="37321">MALGDPVLYSLYVYAPNHVAPVIFTIAYAISAAFHLWQGYRYNAFNLMWLQPACAVLFAAGYALRIFGSYHYLYSETDMTPLLVFIMSQVFIYVCPPLLELSNYQVLGRTFYYVPHCSPLPPGRVLAIFGGIMALIELLNALGVTLSANPSSSSATQSVGSHISVAAIVLQLVVIGTFVCMAFLFHRRVREKMGSGAGNVMTLLRALYVSMSLIFVRCIYRLVEHSGNTNVTLDDLASLRRLSPILRYEAFFYVFEASLMLANSVLWNIWNPARLLPRDYHVYLAQDGSEVEGRECKDGRSVVARIGNVLTFGILFRRSREAQGMEELSDVSSSA</sequence>
<proteinExistence type="predicted"/>
<accession>A0ACC0V2D1</accession>
<protein>
    <submittedName>
        <fullName evidence="1">Uncharacterized protein</fullName>
    </submittedName>
</protein>
<dbReference type="EMBL" id="CM047943">
    <property type="protein sequence ID" value="KAI9899868.1"/>
    <property type="molecule type" value="Genomic_DNA"/>
</dbReference>
<dbReference type="Proteomes" id="UP001163324">
    <property type="component" value="Chromosome 4"/>
</dbReference>
<name>A0ACC0V2D1_9HYPO</name>
<evidence type="ECO:0000313" key="1">
    <source>
        <dbReference type="EMBL" id="KAI9899868.1"/>
    </source>
</evidence>
<comment type="caution">
    <text evidence="1">The sequence shown here is derived from an EMBL/GenBank/DDBJ whole genome shotgun (WGS) entry which is preliminary data.</text>
</comment>
<keyword evidence="2" id="KW-1185">Reference proteome</keyword>